<protein>
    <recommendedName>
        <fullName evidence="3">Ribosomal protein 63, mitochondrial</fullName>
    </recommendedName>
</protein>
<dbReference type="PANTHER" id="PTHR14520:SF4">
    <property type="entry name" value="LARGE RIBOSOMAL SUBUNIT PROTEIN ML63"/>
    <property type="match status" value="1"/>
</dbReference>
<dbReference type="Proteomes" id="UP000502823">
    <property type="component" value="Unassembled WGS sequence"/>
</dbReference>
<dbReference type="OrthoDB" id="6019958at2759"/>
<proteinExistence type="predicted"/>
<accession>A0A6L2PTM5</accession>
<evidence type="ECO:0008006" key="3">
    <source>
        <dbReference type="Google" id="ProtNLM"/>
    </source>
</evidence>
<dbReference type="AlphaFoldDB" id="A0A6L2PTM5"/>
<sequence length="122" mass="14732">MDQAPHSVPQDVQHSKQIGANKALNEIYTALVLHFGFRKHRVVKEVTAKDRNNLINDYAREEQNMFYLRHPYLTFEQSKGHAQDLKKKEQWIDNFRKIRTKYRDHFTMEMQYSHLNVKDAWE</sequence>
<dbReference type="GO" id="GO:0003735">
    <property type="term" value="F:structural constituent of ribosome"/>
    <property type="evidence" value="ECO:0007669"/>
    <property type="project" value="TreeGrafter"/>
</dbReference>
<dbReference type="InParanoid" id="A0A6L2PTM5"/>
<organism evidence="1 2">
    <name type="scientific">Coptotermes formosanus</name>
    <name type="common">Formosan subterranean termite</name>
    <dbReference type="NCBI Taxonomy" id="36987"/>
    <lineage>
        <taxon>Eukaryota</taxon>
        <taxon>Metazoa</taxon>
        <taxon>Ecdysozoa</taxon>
        <taxon>Arthropoda</taxon>
        <taxon>Hexapoda</taxon>
        <taxon>Insecta</taxon>
        <taxon>Pterygota</taxon>
        <taxon>Neoptera</taxon>
        <taxon>Polyneoptera</taxon>
        <taxon>Dictyoptera</taxon>
        <taxon>Blattodea</taxon>
        <taxon>Blattoidea</taxon>
        <taxon>Termitoidae</taxon>
        <taxon>Rhinotermitidae</taxon>
        <taxon>Coptotermes</taxon>
    </lineage>
</organism>
<keyword evidence="2" id="KW-1185">Reference proteome</keyword>
<gene>
    <name evidence="1" type="ORF">Cfor_07264</name>
</gene>
<name>A0A6L2PTM5_COPFO</name>
<dbReference type="GO" id="GO:0032543">
    <property type="term" value="P:mitochondrial translation"/>
    <property type="evidence" value="ECO:0007669"/>
    <property type="project" value="TreeGrafter"/>
</dbReference>
<dbReference type="FunCoup" id="A0A6L2PTM5">
    <property type="interactions" value="114"/>
</dbReference>
<dbReference type="PANTHER" id="PTHR14520">
    <property type="entry name" value="MITOCHONDRIAL RIBOSOMAL PROTEIN 63"/>
    <property type="match status" value="1"/>
</dbReference>
<dbReference type="Pfam" id="PF14978">
    <property type="entry name" value="MRP-63"/>
    <property type="match status" value="1"/>
</dbReference>
<evidence type="ECO:0000313" key="2">
    <source>
        <dbReference type="Proteomes" id="UP000502823"/>
    </source>
</evidence>
<dbReference type="GO" id="GO:0005761">
    <property type="term" value="C:mitochondrial ribosome"/>
    <property type="evidence" value="ECO:0007669"/>
    <property type="project" value="InterPro"/>
</dbReference>
<dbReference type="InterPro" id="IPR016576">
    <property type="entry name" value="Ribosomal_mL63"/>
</dbReference>
<evidence type="ECO:0000313" key="1">
    <source>
        <dbReference type="EMBL" id="GFG35856.1"/>
    </source>
</evidence>
<reference evidence="2" key="1">
    <citation type="submission" date="2020-01" db="EMBL/GenBank/DDBJ databases">
        <title>Draft genome sequence of the Termite Coptotermes fromosanus.</title>
        <authorList>
            <person name="Itakura S."/>
            <person name="Yosikawa Y."/>
            <person name="Umezawa K."/>
        </authorList>
    </citation>
    <scope>NUCLEOTIDE SEQUENCE [LARGE SCALE GENOMIC DNA]</scope>
</reference>
<dbReference type="EMBL" id="BLKM01000586">
    <property type="protein sequence ID" value="GFG35856.1"/>
    <property type="molecule type" value="Genomic_DNA"/>
</dbReference>
<comment type="caution">
    <text evidence="1">The sequence shown here is derived from an EMBL/GenBank/DDBJ whole genome shotgun (WGS) entry which is preliminary data.</text>
</comment>